<keyword evidence="4" id="KW-1185">Reference proteome</keyword>
<dbReference type="GO" id="GO:0003677">
    <property type="term" value="F:DNA binding"/>
    <property type="evidence" value="ECO:0007669"/>
    <property type="project" value="UniProtKB-KW"/>
</dbReference>
<gene>
    <name evidence="3" type="ORF">F6S87_08065</name>
</gene>
<dbReference type="PROSITE" id="PS50937">
    <property type="entry name" value="HTH_MERR_2"/>
    <property type="match status" value="1"/>
</dbReference>
<dbReference type="NCBIfam" id="NF047375">
    <property type="entry name" value="HeatShock_HspR"/>
    <property type="match status" value="1"/>
</dbReference>
<dbReference type="Proteomes" id="UP000469292">
    <property type="component" value="Unassembled WGS sequence"/>
</dbReference>
<sequence length="202" mass="22481">MARMAQQMKKLYEMCAMAIVSGRGDLDGAAGAGFDVELPIFTVGRAAELAGVHPQTLRQYDRLGIVVPQRTGGGARRYSLRDIDRLAQAQRLSQDEGINLSGITRILRLEEENRELRRQNDRLRKPSGASVFTADAGGDIVEVRRSQHMRQWRHQIRVNRRALPAGSSHEQTPPADAASRAVVLWRDTRDGVEGGGLDRMDR</sequence>
<proteinExistence type="predicted"/>
<dbReference type="PANTHER" id="PTHR30204:SF58">
    <property type="entry name" value="HTH-TYPE TRANSCRIPTIONAL REGULATOR YFMP"/>
    <property type="match status" value="1"/>
</dbReference>
<feature type="domain" description="HTH merR-type" evidence="2">
    <location>
        <begin position="40"/>
        <end position="109"/>
    </location>
</feature>
<dbReference type="SUPFAM" id="SSF46955">
    <property type="entry name" value="Putative DNA-binding domain"/>
    <property type="match status" value="1"/>
</dbReference>
<evidence type="ECO:0000259" key="2">
    <source>
        <dbReference type="PROSITE" id="PS50937"/>
    </source>
</evidence>
<evidence type="ECO:0000313" key="4">
    <source>
        <dbReference type="Proteomes" id="UP000469292"/>
    </source>
</evidence>
<name>A0A6I5N2Y6_9BIFI</name>
<reference evidence="3 4" key="1">
    <citation type="submission" date="2019-09" db="EMBL/GenBank/DDBJ databases">
        <title>Phylogenetic characterization of a novel taxon of the genus Bifidobacterium: Bifidobacterium choloepi sp. nov.</title>
        <authorList>
            <person name="Modesto M."/>
            <person name="Satti M."/>
        </authorList>
    </citation>
    <scope>NUCLEOTIDE SEQUENCE [LARGE SCALE GENOMIC DNA]</scope>
    <source>
        <strain evidence="3 4">BRDM6</strain>
    </source>
</reference>
<dbReference type="InterPro" id="IPR000551">
    <property type="entry name" value="MerR-type_HTH_dom"/>
</dbReference>
<protein>
    <submittedName>
        <fullName evidence="3">Helix-turn-helix transcriptional regulator</fullName>
    </submittedName>
</protein>
<dbReference type="Gene3D" id="1.10.1660.10">
    <property type="match status" value="1"/>
</dbReference>
<evidence type="ECO:0000256" key="1">
    <source>
        <dbReference type="ARBA" id="ARBA00023125"/>
    </source>
</evidence>
<dbReference type="PANTHER" id="PTHR30204">
    <property type="entry name" value="REDOX-CYCLING DRUG-SENSING TRANSCRIPTIONAL ACTIVATOR SOXR"/>
    <property type="match status" value="1"/>
</dbReference>
<dbReference type="PROSITE" id="PS00552">
    <property type="entry name" value="HTH_MERR_1"/>
    <property type="match status" value="1"/>
</dbReference>
<dbReference type="SMART" id="SM00422">
    <property type="entry name" value="HTH_MERR"/>
    <property type="match status" value="1"/>
</dbReference>
<dbReference type="GO" id="GO:0003700">
    <property type="term" value="F:DNA-binding transcription factor activity"/>
    <property type="evidence" value="ECO:0007669"/>
    <property type="project" value="InterPro"/>
</dbReference>
<accession>A0A6I5N2Y6</accession>
<organism evidence="3 4">
    <name type="scientific">Bifidobacterium choloepi</name>
    <dbReference type="NCBI Taxonomy" id="2614131"/>
    <lineage>
        <taxon>Bacteria</taxon>
        <taxon>Bacillati</taxon>
        <taxon>Actinomycetota</taxon>
        <taxon>Actinomycetes</taxon>
        <taxon>Bifidobacteriales</taxon>
        <taxon>Bifidobacteriaceae</taxon>
        <taxon>Bifidobacterium</taxon>
    </lineage>
</organism>
<comment type="caution">
    <text evidence="3">The sequence shown here is derived from an EMBL/GenBank/DDBJ whole genome shotgun (WGS) entry which is preliminary data.</text>
</comment>
<dbReference type="AlphaFoldDB" id="A0A6I5N2Y6"/>
<dbReference type="InterPro" id="IPR047057">
    <property type="entry name" value="MerR_fam"/>
</dbReference>
<dbReference type="InterPro" id="IPR009061">
    <property type="entry name" value="DNA-bd_dom_put_sf"/>
</dbReference>
<dbReference type="EMBL" id="VYSG01000004">
    <property type="protein sequence ID" value="NEG70545.1"/>
    <property type="molecule type" value="Genomic_DNA"/>
</dbReference>
<dbReference type="RefSeq" id="WP_163228141.1">
    <property type="nucleotide sequence ID" value="NZ_VYSG01000004.1"/>
</dbReference>
<evidence type="ECO:0000313" key="3">
    <source>
        <dbReference type="EMBL" id="NEG70545.1"/>
    </source>
</evidence>
<dbReference type="Pfam" id="PF13411">
    <property type="entry name" value="MerR_1"/>
    <property type="match status" value="1"/>
</dbReference>
<keyword evidence="1" id="KW-0238">DNA-binding</keyword>
<dbReference type="CDD" id="cd04766">
    <property type="entry name" value="HTH_HspR"/>
    <property type="match status" value="1"/>
</dbReference>